<dbReference type="Pfam" id="PF07719">
    <property type="entry name" value="TPR_2"/>
    <property type="match status" value="1"/>
</dbReference>
<dbReference type="Gene3D" id="1.25.40.10">
    <property type="entry name" value="Tetratricopeptide repeat domain"/>
    <property type="match status" value="4"/>
</dbReference>
<dbReference type="SMART" id="SM00028">
    <property type="entry name" value="TPR"/>
    <property type="match status" value="12"/>
</dbReference>
<sequence length="524" mass="60176">MQKIILTFFIILSLFYIETDSVFAQESNTSLFIQAKQLSLNGNYKDAADLLKEILKNEKSMYIYDFLIENQLNAGLIDEALETAKKAGSDFPKEAKYLHLTATIYKTYKNNTKAAYEYMENCLKLFANVTDNPDYALYAALLAAELKDYKRALNIVNALIKRDEENSQYYIVRADIYSAQNKNKQAVKDLEKAVKLDNNNTAKLMLAEIYLMQGNEDKAIVLLEEVSQENENLSAVIEQNIGKIYTDSGNFDKAIEVYRRLADKLYGKSKAIILMQLGDVLNKAGKYEEAGQVFEELTTLAPNDTVNYYIAGKFYEYTKNYDKAEKMYLGALNINPTYAQTLKRLAVVYLLQDRTKDALKYINMIDEVEQDVDYYLLKAECYSIDKDKKSAINILEEALKLNPTNTQVLAFLASLYEEEGNKEKTMELIEKALEIEPNNHLFQNFLGYMYAETGTNLDEALNLIEKALKQEPENGAYLDSLGWVYYKKKDYKKAYKYINEALKYMPDEKELLDHLNAVKKAMGK</sequence>
<dbReference type="Proteomes" id="UP000824176">
    <property type="component" value="Unassembled WGS sequence"/>
</dbReference>
<evidence type="ECO:0000256" key="3">
    <source>
        <dbReference type="PROSITE-ProRule" id="PRU00339"/>
    </source>
</evidence>
<dbReference type="PROSITE" id="PS50005">
    <property type="entry name" value="TPR"/>
    <property type="match status" value="6"/>
</dbReference>
<keyword evidence="2 3" id="KW-0802">TPR repeat</keyword>
<accession>A0A9D2KBX1</accession>
<evidence type="ECO:0000256" key="2">
    <source>
        <dbReference type="ARBA" id="ARBA00022803"/>
    </source>
</evidence>
<feature type="repeat" description="TPR" evidence="3">
    <location>
        <begin position="475"/>
        <end position="508"/>
    </location>
</feature>
<comment type="caution">
    <text evidence="4">The sequence shown here is derived from an EMBL/GenBank/DDBJ whole genome shotgun (WGS) entry which is preliminary data.</text>
</comment>
<dbReference type="PROSITE" id="PS50293">
    <property type="entry name" value="TPR_REGION"/>
    <property type="match status" value="1"/>
</dbReference>
<reference evidence="4" key="2">
    <citation type="submission" date="2021-04" db="EMBL/GenBank/DDBJ databases">
        <authorList>
            <person name="Gilroy R."/>
        </authorList>
    </citation>
    <scope>NUCLEOTIDE SEQUENCE</scope>
    <source>
        <strain evidence="4">ChiW4-1371</strain>
    </source>
</reference>
<dbReference type="PANTHER" id="PTHR12558">
    <property type="entry name" value="CELL DIVISION CYCLE 16,23,27"/>
    <property type="match status" value="1"/>
</dbReference>
<proteinExistence type="predicted"/>
<dbReference type="GO" id="GO:0051301">
    <property type="term" value="P:cell division"/>
    <property type="evidence" value="ECO:0007669"/>
    <property type="project" value="TreeGrafter"/>
</dbReference>
<gene>
    <name evidence="4" type="ORF">H9804_04720</name>
</gene>
<evidence type="ECO:0000313" key="5">
    <source>
        <dbReference type="Proteomes" id="UP000824176"/>
    </source>
</evidence>
<dbReference type="InterPro" id="IPR019734">
    <property type="entry name" value="TPR_rpt"/>
</dbReference>
<name>A0A9D2KBX1_9BACT</name>
<dbReference type="PANTHER" id="PTHR12558:SF44">
    <property type="entry name" value="TETRATRICOPEPTIDE REPEAT-CONTAINING PROTEIN"/>
    <property type="match status" value="1"/>
</dbReference>
<evidence type="ECO:0000256" key="1">
    <source>
        <dbReference type="ARBA" id="ARBA00022737"/>
    </source>
</evidence>
<dbReference type="Pfam" id="PF14559">
    <property type="entry name" value="TPR_19"/>
    <property type="match status" value="2"/>
</dbReference>
<feature type="repeat" description="TPR" evidence="3">
    <location>
        <begin position="406"/>
        <end position="439"/>
    </location>
</feature>
<reference evidence="4" key="1">
    <citation type="journal article" date="2021" name="PeerJ">
        <title>Extensive microbial diversity within the chicken gut microbiome revealed by metagenomics and culture.</title>
        <authorList>
            <person name="Gilroy R."/>
            <person name="Ravi A."/>
            <person name="Getino M."/>
            <person name="Pursley I."/>
            <person name="Horton D.L."/>
            <person name="Alikhan N.F."/>
            <person name="Baker D."/>
            <person name="Gharbi K."/>
            <person name="Hall N."/>
            <person name="Watson M."/>
            <person name="Adriaenssens E.M."/>
            <person name="Foster-Nyarko E."/>
            <person name="Jarju S."/>
            <person name="Secka A."/>
            <person name="Antonio M."/>
            <person name="Oren A."/>
            <person name="Chaudhuri R.R."/>
            <person name="La Ragione R."/>
            <person name="Hildebrand F."/>
            <person name="Pallen M.J."/>
        </authorList>
    </citation>
    <scope>NUCLEOTIDE SEQUENCE</scope>
    <source>
        <strain evidence="4">ChiW4-1371</strain>
    </source>
</reference>
<dbReference type="InterPro" id="IPR011990">
    <property type="entry name" value="TPR-like_helical_dom_sf"/>
</dbReference>
<evidence type="ECO:0000313" key="4">
    <source>
        <dbReference type="EMBL" id="HIZ89227.1"/>
    </source>
</evidence>
<feature type="repeat" description="TPR" evidence="3">
    <location>
        <begin position="271"/>
        <end position="304"/>
    </location>
</feature>
<feature type="repeat" description="TPR" evidence="3">
    <location>
        <begin position="305"/>
        <end position="338"/>
    </location>
</feature>
<organism evidence="4 5">
    <name type="scientific">Candidatus Mucispirillum faecigallinarum</name>
    <dbReference type="NCBI Taxonomy" id="2838699"/>
    <lineage>
        <taxon>Bacteria</taxon>
        <taxon>Pseudomonadati</taxon>
        <taxon>Deferribacterota</taxon>
        <taxon>Deferribacteres</taxon>
        <taxon>Deferribacterales</taxon>
        <taxon>Mucispirillaceae</taxon>
        <taxon>Mucispirillum</taxon>
    </lineage>
</organism>
<feature type="repeat" description="TPR" evidence="3">
    <location>
        <begin position="167"/>
        <end position="200"/>
    </location>
</feature>
<dbReference type="AlphaFoldDB" id="A0A9D2KBX1"/>
<protein>
    <submittedName>
        <fullName evidence="4">Tetratricopeptide repeat protein</fullName>
    </submittedName>
</protein>
<keyword evidence="1" id="KW-0677">Repeat</keyword>
<dbReference type="SUPFAM" id="SSF48452">
    <property type="entry name" value="TPR-like"/>
    <property type="match status" value="2"/>
</dbReference>
<dbReference type="InterPro" id="IPR013105">
    <property type="entry name" value="TPR_2"/>
</dbReference>
<dbReference type="Pfam" id="PF13429">
    <property type="entry name" value="TPR_15"/>
    <property type="match status" value="1"/>
</dbReference>
<feature type="repeat" description="TPR" evidence="3">
    <location>
        <begin position="372"/>
        <end position="405"/>
    </location>
</feature>
<dbReference type="EMBL" id="DXAQ01000074">
    <property type="protein sequence ID" value="HIZ89227.1"/>
    <property type="molecule type" value="Genomic_DNA"/>
</dbReference>